<name>A0A1F5VNT9_9BACT</name>
<dbReference type="Proteomes" id="UP000178943">
    <property type="component" value="Unassembled WGS sequence"/>
</dbReference>
<protein>
    <submittedName>
        <fullName evidence="2">Uncharacterized protein</fullName>
    </submittedName>
</protein>
<feature type="transmembrane region" description="Helical" evidence="1">
    <location>
        <begin position="9"/>
        <end position="31"/>
    </location>
</feature>
<evidence type="ECO:0000313" key="2">
    <source>
        <dbReference type="EMBL" id="OGF65076.1"/>
    </source>
</evidence>
<organism evidence="2 3">
    <name type="scientific">Candidatus Fischerbacteria bacterium RBG_13_37_8</name>
    <dbReference type="NCBI Taxonomy" id="1817863"/>
    <lineage>
        <taxon>Bacteria</taxon>
        <taxon>Candidatus Fischeribacteriota</taxon>
    </lineage>
</organism>
<keyword evidence="1" id="KW-1133">Transmembrane helix</keyword>
<dbReference type="AlphaFoldDB" id="A0A1F5VNT9"/>
<evidence type="ECO:0000313" key="3">
    <source>
        <dbReference type="Proteomes" id="UP000178943"/>
    </source>
</evidence>
<dbReference type="EMBL" id="MFGW01000119">
    <property type="protein sequence ID" value="OGF65076.1"/>
    <property type="molecule type" value="Genomic_DNA"/>
</dbReference>
<accession>A0A1F5VNT9</accession>
<gene>
    <name evidence="2" type="ORF">A2Y62_19875</name>
</gene>
<evidence type="ECO:0000256" key="1">
    <source>
        <dbReference type="SAM" id="Phobius"/>
    </source>
</evidence>
<keyword evidence="1" id="KW-0472">Membrane</keyword>
<proteinExistence type="predicted"/>
<sequence length="139" mass="16179">MVANRRKYIAWLIISFALLTIILLMIPVAIYDKYSSYFVSKAVYAETTFWQDKLWLLEVEFRNRMINLLSIDPDSGQIQRIDTSSGEHAFLLPDKDKLWIFVADNYSCLAGEQHITAFKYFSNGKVTDMPLKEQLENIT</sequence>
<keyword evidence="1" id="KW-0812">Transmembrane</keyword>
<reference evidence="2 3" key="1">
    <citation type="journal article" date="2016" name="Nat. Commun.">
        <title>Thousands of microbial genomes shed light on interconnected biogeochemical processes in an aquifer system.</title>
        <authorList>
            <person name="Anantharaman K."/>
            <person name="Brown C.T."/>
            <person name="Hug L.A."/>
            <person name="Sharon I."/>
            <person name="Castelle C.J."/>
            <person name="Probst A.J."/>
            <person name="Thomas B.C."/>
            <person name="Singh A."/>
            <person name="Wilkins M.J."/>
            <person name="Karaoz U."/>
            <person name="Brodie E.L."/>
            <person name="Williams K.H."/>
            <person name="Hubbard S.S."/>
            <person name="Banfield J.F."/>
        </authorList>
    </citation>
    <scope>NUCLEOTIDE SEQUENCE [LARGE SCALE GENOMIC DNA]</scope>
</reference>
<comment type="caution">
    <text evidence="2">The sequence shown here is derived from an EMBL/GenBank/DDBJ whole genome shotgun (WGS) entry which is preliminary data.</text>
</comment>